<evidence type="ECO:0000256" key="4">
    <source>
        <dbReference type="ARBA" id="ARBA00023163"/>
    </source>
</evidence>
<dbReference type="AlphaFoldDB" id="A0A4S8JCD3"/>
<keyword evidence="5" id="KW-0539">Nucleus</keyword>
<dbReference type="SMART" id="SM00774">
    <property type="entry name" value="WRKY"/>
    <property type="match status" value="1"/>
</dbReference>
<accession>A0A4S8JCD3</accession>
<evidence type="ECO:0000256" key="5">
    <source>
        <dbReference type="ARBA" id="ARBA00023242"/>
    </source>
</evidence>
<evidence type="ECO:0000256" key="3">
    <source>
        <dbReference type="ARBA" id="ARBA00023125"/>
    </source>
</evidence>
<dbReference type="STRING" id="52838.A0A4S8JCD3"/>
<keyword evidence="4" id="KW-0804">Transcription</keyword>
<sequence length="354" mass="38821">MHSMKGATEESSSFSLSDQPRLLFVFHVSGALSMAGDQGREHYHFLLHDELSALFYQKPPGGAADPGPRGFHLQAVSPLLSFTDLLHGPAMDYDSLGRDLGLSCSAPSGVLGSGGTASRELMTDGNDNARYGCGGGATPLTPNSSVSSSSTEAAGEEDGERCKKDQLKLEDEEEEQQAKDDDEGGDTSKKVNKTRKKGEKRQKQPRFAFVTKSEVDHLDDGYRWRKYGQKAVKNSPYPRSYYRCTTQKCPVKKRVERSYQDPTIVITTYEGKHNHQSAATARGSTRLIASLPMMSTSFCQELMMHQIPQLNSIDTQQGNNVFLASLLPSLQQSRFPDYGLLQDIVPSSVDGSQP</sequence>
<keyword evidence="3" id="KW-0238">DNA-binding</keyword>
<gene>
    <name evidence="8" type="ORF">C4D60_Mb07t02150</name>
</gene>
<evidence type="ECO:0000256" key="1">
    <source>
        <dbReference type="ARBA" id="ARBA00004123"/>
    </source>
</evidence>
<dbReference type="GO" id="GO:0043565">
    <property type="term" value="F:sequence-specific DNA binding"/>
    <property type="evidence" value="ECO:0007669"/>
    <property type="project" value="InterPro"/>
</dbReference>
<feature type="compositionally biased region" description="Basic and acidic residues" evidence="6">
    <location>
        <begin position="160"/>
        <end position="169"/>
    </location>
</feature>
<feature type="domain" description="WRKY" evidence="7">
    <location>
        <begin position="213"/>
        <end position="278"/>
    </location>
</feature>
<reference evidence="8 9" key="1">
    <citation type="journal article" date="2019" name="Nat. Plants">
        <title>Genome sequencing of Musa balbisiana reveals subgenome evolution and function divergence in polyploid bananas.</title>
        <authorList>
            <person name="Yao X."/>
        </authorList>
    </citation>
    <scope>NUCLEOTIDE SEQUENCE [LARGE SCALE GENOMIC DNA]</scope>
    <source>
        <strain evidence="9">cv. DH-PKW</strain>
        <tissue evidence="8">Leaves</tissue>
    </source>
</reference>
<evidence type="ECO:0000256" key="2">
    <source>
        <dbReference type="ARBA" id="ARBA00023015"/>
    </source>
</evidence>
<dbReference type="EMBL" id="PYDT01000005">
    <property type="protein sequence ID" value="THU59438.1"/>
    <property type="molecule type" value="Genomic_DNA"/>
</dbReference>
<dbReference type="PANTHER" id="PTHR31221">
    <property type="entry name" value="WRKY TRANSCRIPTION FACTOR PROTEIN 1-RELATED"/>
    <property type="match status" value="1"/>
</dbReference>
<evidence type="ECO:0000256" key="6">
    <source>
        <dbReference type="SAM" id="MobiDB-lite"/>
    </source>
</evidence>
<dbReference type="PROSITE" id="PS50811">
    <property type="entry name" value="WRKY"/>
    <property type="match status" value="1"/>
</dbReference>
<dbReference type="Proteomes" id="UP000317650">
    <property type="component" value="Chromosome 7"/>
</dbReference>
<dbReference type="PANTHER" id="PTHR31221:SF371">
    <property type="entry name" value="WRKY DOMAIN-CONTAINING PROTEIN"/>
    <property type="match status" value="1"/>
</dbReference>
<comment type="caution">
    <text evidence="8">The sequence shown here is derived from an EMBL/GenBank/DDBJ whole genome shotgun (WGS) entry which is preliminary data.</text>
</comment>
<dbReference type="FunFam" id="2.20.25.80:FF:000003">
    <property type="entry name" value="WRKY transcription factor 57"/>
    <property type="match status" value="1"/>
</dbReference>
<organism evidence="8 9">
    <name type="scientific">Musa balbisiana</name>
    <name type="common">Banana</name>
    <dbReference type="NCBI Taxonomy" id="52838"/>
    <lineage>
        <taxon>Eukaryota</taxon>
        <taxon>Viridiplantae</taxon>
        <taxon>Streptophyta</taxon>
        <taxon>Embryophyta</taxon>
        <taxon>Tracheophyta</taxon>
        <taxon>Spermatophyta</taxon>
        <taxon>Magnoliopsida</taxon>
        <taxon>Liliopsida</taxon>
        <taxon>Zingiberales</taxon>
        <taxon>Musaceae</taxon>
        <taxon>Musa</taxon>
    </lineage>
</organism>
<dbReference type="GO" id="GO:0003700">
    <property type="term" value="F:DNA-binding transcription factor activity"/>
    <property type="evidence" value="ECO:0007669"/>
    <property type="project" value="InterPro"/>
</dbReference>
<dbReference type="InterPro" id="IPR003657">
    <property type="entry name" value="WRKY_dom"/>
</dbReference>
<dbReference type="Gene3D" id="2.20.25.80">
    <property type="entry name" value="WRKY domain"/>
    <property type="match status" value="1"/>
</dbReference>
<comment type="subcellular location">
    <subcellularLocation>
        <location evidence="1">Nucleus</location>
    </subcellularLocation>
</comment>
<keyword evidence="9" id="KW-1185">Reference proteome</keyword>
<dbReference type="Pfam" id="PF03106">
    <property type="entry name" value="WRKY"/>
    <property type="match status" value="1"/>
</dbReference>
<proteinExistence type="predicted"/>
<evidence type="ECO:0000259" key="7">
    <source>
        <dbReference type="PROSITE" id="PS50811"/>
    </source>
</evidence>
<name>A0A4S8JCD3_MUSBA</name>
<evidence type="ECO:0000313" key="9">
    <source>
        <dbReference type="Proteomes" id="UP000317650"/>
    </source>
</evidence>
<keyword evidence="2" id="KW-0805">Transcription regulation</keyword>
<dbReference type="InterPro" id="IPR044810">
    <property type="entry name" value="WRKY_plant"/>
</dbReference>
<protein>
    <recommendedName>
        <fullName evidence="7">WRKY domain-containing protein</fullName>
    </recommendedName>
</protein>
<feature type="compositionally biased region" description="Basic residues" evidence="6">
    <location>
        <begin position="190"/>
        <end position="204"/>
    </location>
</feature>
<dbReference type="InterPro" id="IPR036576">
    <property type="entry name" value="WRKY_dom_sf"/>
</dbReference>
<evidence type="ECO:0000313" key="8">
    <source>
        <dbReference type="EMBL" id="THU59438.1"/>
    </source>
</evidence>
<feature type="region of interest" description="Disordered" evidence="6">
    <location>
        <begin position="107"/>
        <end position="212"/>
    </location>
</feature>
<dbReference type="SUPFAM" id="SSF118290">
    <property type="entry name" value="WRKY DNA-binding domain"/>
    <property type="match status" value="1"/>
</dbReference>
<dbReference type="GO" id="GO:0005634">
    <property type="term" value="C:nucleus"/>
    <property type="evidence" value="ECO:0007669"/>
    <property type="project" value="UniProtKB-SubCell"/>
</dbReference>
<feature type="compositionally biased region" description="Acidic residues" evidence="6">
    <location>
        <begin position="170"/>
        <end position="185"/>
    </location>
</feature>